<organism evidence="2 3">
    <name type="scientific">Streblomastix strix</name>
    <dbReference type="NCBI Taxonomy" id="222440"/>
    <lineage>
        <taxon>Eukaryota</taxon>
        <taxon>Metamonada</taxon>
        <taxon>Preaxostyla</taxon>
        <taxon>Oxymonadida</taxon>
        <taxon>Streblomastigidae</taxon>
        <taxon>Streblomastix</taxon>
    </lineage>
</organism>
<reference evidence="2 3" key="1">
    <citation type="submission" date="2019-03" db="EMBL/GenBank/DDBJ databases">
        <title>Single cell metagenomics reveals metabolic interactions within the superorganism composed of flagellate Streblomastix strix and complex community of Bacteroidetes bacteria on its surface.</title>
        <authorList>
            <person name="Treitli S.C."/>
            <person name="Kolisko M."/>
            <person name="Husnik F."/>
            <person name="Keeling P."/>
            <person name="Hampl V."/>
        </authorList>
    </citation>
    <scope>NUCLEOTIDE SEQUENCE [LARGE SCALE GENOMIC DNA]</scope>
    <source>
        <strain evidence="2">ST1C</strain>
    </source>
</reference>
<accession>A0A5J4WBK5</accession>
<feature type="region of interest" description="Disordered" evidence="1">
    <location>
        <begin position="590"/>
        <end position="625"/>
    </location>
</feature>
<feature type="compositionally biased region" description="Polar residues" evidence="1">
    <location>
        <begin position="431"/>
        <end position="461"/>
    </location>
</feature>
<evidence type="ECO:0000256" key="1">
    <source>
        <dbReference type="SAM" id="MobiDB-lite"/>
    </source>
</evidence>
<feature type="compositionally biased region" description="Polar residues" evidence="1">
    <location>
        <begin position="187"/>
        <end position="199"/>
    </location>
</feature>
<dbReference type="OrthoDB" id="10673942at2759"/>
<feature type="region of interest" description="Disordered" evidence="1">
    <location>
        <begin position="895"/>
        <end position="932"/>
    </location>
</feature>
<sequence>MPRIVCTAVSATQNSTFPVIFKPTTPAETIAEKICKPMIEGLLNGENQTLIFIEPPPEVNSTITRFDIIRYLAEHVFLAPPPKLDIYEDSFLIKSSYLEVFDQICYNVFNDMQQLINLTPTDQPTSSKIQNPMTILDPSTVLLIKPPQYLTPLNLIEQENANDDDLPQDELNAARNDYSNENDDDNGYQQRQSRLQSGSVRMRPVSPLKKKGRALTPLPSTFSIPLSPIRSLRTTFAPPSQITYNYVPLLKDIPKDEGHSDPESFKEILSASASDRASSRPTSGNTPTTSKLPGNISNLSIQRNQQPQSLVSPSSNINVNVKESIQSHSSQLSSIIQNIPKPVVELHAAFIQHIAPPPFYGIESTGGALQLPPTVRVAPEYGDGNYESFFGTDDLDATGGNKKKRRKQALLPEEPSPFIRNLKSNPIIPKKQSSVDTGGSLRSNSSQNSLDLRISSTINSGRNRKGQNPVSVPKKVVPPQKPFTSQQISRFDAMINSPQFQSHIGTSSQSIFRANQLSNQSSFSTDEILSEFAELNRNLWLSFTSSDLLLETLDKAEKYRLETNQESEVARSAHTIFALRAECEAVGRRGDRRQSDIVSQRGSGQQSQYNNNNNQPIQSGEEEKPKENFTVASIVVAFVSSQTVFQVGNRMGRNLGLPHLASALAAQAAALKKINAQQSQVGQPQQLNTANSRGDQYKTLIQGGNTPGLSPWHCSPLQQLLAHALTAGGNSFTFMLCHLDEEKLPKNIFQSLIEFAQSAPFIPLRPKQNTIEDGESRLCVLVDNARELHRQILVHLQRLREAVDVVDTAPQFLVQAANFAIQTSPVQAQAQAGLPYKYPSLHCCEIIMKQPLVMFSPPNGDTLFQFTFPTPEMYQKMLQEQAVIQQQIDAAAVSEKQTTKTTSKGAASSQAAKPAPVKVGKQQPKEISNEEGNPTVFAPIMEKEIQMFDAQQQSQGIPIEASVDNDQRKELRLEFAQQVHTSLLEIAALSPIIYHEVLNKVTQFRSQYMKHRNVLESAIPRLLDIINSEIVVHISVRNEIETQCREALLFLSQVRSNIATHVAIVCEAHRLRSQGYSYAIDPSIPTLAESVQSVASATKDLVDQKGVKTSIDISNQAAKTTTDTKSGKVTDSIVAKGAVDPKAKTSEVKGTPLPPTKETTTKLAGQTEATKKKTKK</sequence>
<evidence type="ECO:0000313" key="3">
    <source>
        <dbReference type="Proteomes" id="UP000324800"/>
    </source>
</evidence>
<feature type="region of interest" description="Disordered" evidence="1">
    <location>
        <begin position="270"/>
        <end position="297"/>
    </location>
</feature>
<dbReference type="EMBL" id="SNRW01002596">
    <property type="protein sequence ID" value="KAA6392281.1"/>
    <property type="molecule type" value="Genomic_DNA"/>
</dbReference>
<gene>
    <name evidence="2" type="ORF">EZS28_012191</name>
</gene>
<dbReference type="AlphaFoldDB" id="A0A5J4WBK5"/>
<feature type="region of interest" description="Disordered" evidence="1">
    <location>
        <begin position="1140"/>
        <end position="1176"/>
    </location>
</feature>
<feature type="compositionally biased region" description="Low complexity" evidence="1">
    <location>
        <begin position="469"/>
        <end position="478"/>
    </location>
</feature>
<feature type="compositionally biased region" description="Polar residues" evidence="1">
    <location>
        <begin position="281"/>
        <end position="297"/>
    </location>
</feature>
<dbReference type="Proteomes" id="UP000324800">
    <property type="component" value="Unassembled WGS sequence"/>
</dbReference>
<feature type="region of interest" description="Disordered" evidence="1">
    <location>
        <begin position="175"/>
        <end position="217"/>
    </location>
</feature>
<feature type="compositionally biased region" description="Low complexity" evidence="1">
    <location>
        <begin position="270"/>
        <end position="280"/>
    </location>
</feature>
<feature type="region of interest" description="Disordered" evidence="1">
    <location>
        <begin position="392"/>
        <end position="482"/>
    </location>
</feature>
<feature type="compositionally biased region" description="Low complexity" evidence="1">
    <location>
        <begin position="899"/>
        <end position="913"/>
    </location>
</feature>
<name>A0A5J4WBK5_9EUKA</name>
<proteinExistence type="predicted"/>
<feature type="compositionally biased region" description="Low complexity" evidence="1">
    <location>
        <begin position="599"/>
        <end position="619"/>
    </location>
</feature>
<comment type="caution">
    <text evidence="2">The sequence shown here is derived from an EMBL/GenBank/DDBJ whole genome shotgun (WGS) entry which is preliminary data.</text>
</comment>
<evidence type="ECO:0000313" key="2">
    <source>
        <dbReference type="EMBL" id="KAA6392281.1"/>
    </source>
</evidence>
<protein>
    <submittedName>
        <fullName evidence="2">Uncharacterized protein</fullName>
    </submittedName>
</protein>